<sequence>MLRAAFVLLILAGIAAVVGFAYAQSDWRADGPLTEASNVVISRGATQDQAAYELERAGVIDDVDRFRIYARLFGSDDHIRAGEFRFPAGTSKAEALDILQHAEPVQRRVTVPEGLPSVLVAESIMAAPFLTGTIEAPAEGSVLPATYNYERGESRQALLERMQQAMDETLAELWPDRSPDTPVSTPEEAVVLASVVEKETATPEERPMIAGVYANRLRQGIMLQADPTIIYPITKGKPLGRRIRRSEIAAVNDYNTYAMVGLPKGPIANPGRAAIEAVLHPAETDALYFVADGTGGHVFAETLAEHNRNVAKWYDIRRERGEME</sequence>
<evidence type="ECO:0000256" key="8">
    <source>
        <dbReference type="SAM" id="SignalP"/>
    </source>
</evidence>
<comment type="similarity">
    <text evidence="7">Belongs to the transglycosylase MltG family.</text>
</comment>
<dbReference type="Pfam" id="PF02618">
    <property type="entry name" value="YceG"/>
    <property type="match status" value="1"/>
</dbReference>
<reference evidence="9 10" key="1">
    <citation type="journal article" date="2013" name="Genome Announc.">
        <title>Draft Genome Sequence of Strain JLT2015T, Belonging to the Family Sphingomonadaceae of the Alphaproteobacteria.</title>
        <authorList>
            <person name="Tang K."/>
            <person name="Liu K."/>
            <person name="Li S."/>
            <person name="Jiao N."/>
        </authorList>
    </citation>
    <scope>NUCLEOTIDE SEQUENCE [LARGE SCALE GENOMIC DNA]</scope>
    <source>
        <strain evidence="9 10">JLT2015</strain>
    </source>
</reference>
<evidence type="ECO:0000256" key="6">
    <source>
        <dbReference type="ARBA" id="ARBA00023316"/>
    </source>
</evidence>
<dbReference type="InterPro" id="IPR003770">
    <property type="entry name" value="MLTG-like"/>
</dbReference>
<dbReference type="CDD" id="cd08010">
    <property type="entry name" value="MltG_like"/>
    <property type="match status" value="1"/>
</dbReference>
<feature type="site" description="Important for catalytic activity" evidence="7">
    <location>
        <position position="199"/>
    </location>
</feature>
<dbReference type="OrthoDB" id="9814591at2"/>
<keyword evidence="6 7" id="KW-0961">Cell wall biogenesis/degradation</keyword>
<dbReference type="NCBIfam" id="TIGR00247">
    <property type="entry name" value="endolytic transglycosylase MltG"/>
    <property type="match status" value="1"/>
</dbReference>
<dbReference type="GO" id="GO:0071555">
    <property type="term" value="P:cell wall organization"/>
    <property type="evidence" value="ECO:0007669"/>
    <property type="project" value="UniProtKB-KW"/>
</dbReference>
<dbReference type="PANTHER" id="PTHR30518:SF2">
    <property type="entry name" value="ENDOLYTIC MUREIN TRANSGLYCOSYLASE"/>
    <property type="match status" value="1"/>
</dbReference>
<dbReference type="Proteomes" id="UP000011717">
    <property type="component" value="Unassembled WGS sequence"/>
</dbReference>
<dbReference type="GO" id="GO:0008932">
    <property type="term" value="F:lytic endotransglycosylase activity"/>
    <property type="evidence" value="ECO:0007669"/>
    <property type="project" value="UniProtKB-UniRule"/>
</dbReference>
<keyword evidence="4 7" id="KW-0472">Membrane</keyword>
<dbReference type="Gene3D" id="3.30.160.60">
    <property type="entry name" value="Classic Zinc Finger"/>
    <property type="match status" value="1"/>
</dbReference>
<organism evidence="9 10">
    <name type="scientific">Pacificimonas flava</name>
    <dbReference type="NCBI Taxonomy" id="1234595"/>
    <lineage>
        <taxon>Bacteria</taxon>
        <taxon>Pseudomonadati</taxon>
        <taxon>Pseudomonadota</taxon>
        <taxon>Alphaproteobacteria</taxon>
        <taxon>Sphingomonadales</taxon>
        <taxon>Sphingosinicellaceae</taxon>
        <taxon>Pacificimonas</taxon>
    </lineage>
</organism>
<proteinExistence type="inferred from homology"/>
<evidence type="ECO:0000256" key="7">
    <source>
        <dbReference type="HAMAP-Rule" id="MF_02065"/>
    </source>
</evidence>
<dbReference type="HAMAP" id="MF_02065">
    <property type="entry name" value="MltG"/>
    <property type="match status" value="1"/>
</dbReference>
<protein>
    <recommendedName>
        <fullName evidence="7">Endolytic murein transglycosylase</fullName>
        <ecNumber evidence="7">4.2.2.29</ecNumber>
    </recommendedName>
    <alternativeName>
        <fullName evidence="7">Peptidoglycan lytic transglycosylase</fullName>
    </alternativeName>
    <alternativeName>
        <fullName evidence="7">Peptidoglycan polymerization terminase</fullName>
    </alternativeName>
</protein>
<evidence type="ECO:0000256" key="2">
    <source>
        <dbReference type="ARBA" id="ARBA00022692"/>
    </source>
</evidence>
<dbReference type="RefSeq" id="WP_008600407.1">
    <property type="nucleotide sequence ID" value="NZ_AMRV01000002.1"/>
</dbReference>
<evidence type="ECO:0000256" key="1">
    <source>
        <dbReference type="ARBA" id="ARBA00022475"/>
    </source>
</evidence>
<dbReference type="EC" id="4.2.2.29" evidence="7"/>
<accession>M2U7E0</accession>
<feature type="signal peptide" evidence="8">
    <location>
        <begin position="1"/>
        <end position="23"/>
    </location>
</feature>
<dbReference type="PANTHER" id="PTHR30518">
    <property type="entry name" value="ENDOLYTIC MUREIN TRANSGLYCOSYLASE"/>
    <property type="match status" value="1"/>
</dbReference>
<keyword evidence="7" id="KW-0997">Cell inner membrane</keyword>
<keyword evidence="3 7" id="KW-1133">Transmembrane helix</keyword>
<evidence type="ECO:0000256" key="5">
    <source>
        <dbReference type="ARBA" id="ARBA00023239"/>
    </source>
</evidence>
<keyword evidence="1 7" id="KW-1003">Cell membrane</keyword>
<dbReference type="AlphaFoldDB" id="M2U7E0"/>
<dbReference type="GO" id="GO:0009252">
    <property type="term" value="P:peptidoglycan biosynthetic process"/>
    <property type="evidence" value="ECO:0007669"/>
    <property type="project" value="UniProtKB-UniRule"/>
</dbReference>
<comment type="caution">
    <text evidence="9">The sequence shown here is derived from an EMBL/GenBank/DDBJ whole genome shotgun (WGS) entry which is preliminary data.</text>
</comment>
<dbReference type="GO" id="GO:0005886">
    <property type="term" value="C:plasma membrane"/>
    <property type="evidence" value="ECO:0007669"/>
    <property type="project" value="UniProtKB-UniRule"/>
</dbReference>
<name>M2U7E0_9SPHN</name>
<comment type="catalytic activity">
    <reaction evidence="7">
        <text>a peptidoglycan chain = a peptidoglycan chain with N-acetyl-1,6-anhydromuramyl-[peptide] at the reducing end + a peptidoglycan chain with N-acetylglucosamine at the non-reducing end.</text>
        <dbReference type="EC" id="4.2.2.29"/>
    </reaction>
</comment>
<evidence type="ECO:0000313" key="10">
    <source>
        <dbReference type="Proteomes" id="UP000011717"/>
    </source>
</evidence>
<comment type="function">
    <text evidence="7">Functions as a peptidoglycan terminase that cleaves nascent peptidoglycan strands endolytically to terminate their elongation.</text>
</comment>
<keyword evidence="10" id="KW-1185">Reference proteome</keyword>
<dbReference type="Gene3D" id="3.30.1490.480">
    <property type="entry name" value="Endolytic murein transglycosylase"/>
    <property type="match status" value="1"/>
</dbReference>
<evidence type="ECO:0000256" key="4">
    <source>
        <dbReference type="ARBA" id="ARBA00023136"/>
    </source>
</evidence>
<dbReference type="PATRIC" id="fig|1234595.3.peg.884"/>
<dbReference type="EMBL" id="AMRV01000002">
    <property type="protein sequence ID" value="EMD83913.1"/>
    <property type="molecule type" value="Genomic_DNA"/>
</dbReference>
<evidence type="ECO:0000256" key="3">
    <source>
        <dbReference type="ARBA" id="ARBA00022989"/>
    </source>
</evidence>
<keyword evidence="5 7" id="KW-0456">Lyase</keyword>
<keyword evidence="2 7" id="KW-0812">Transmembrane</keyword>
<gene>
    <name evidence="7" type="primary">mltG</name>
    <name evidence="9" type="ORF">C725_0885</name>
</gene>
<feature type="chain" id="PRO_5004027362" description="Endolytic murein transglycosylase" evidence="8">
    <location>
        <begin position="24"/>
        <end position="324"/>
    </location>
</feature>
<evidence type="ECO:0000313" key="9">
    <source>
        <dbReference type="EMBL" id="EMD83913.1"/>
    </source>
</evidence>
<keyword evidence="8" id="KW-0732">Signal</keyword>